<keyword evidence="5" id="KW-0949">S-adenosyl-L-methionine</keyword>
<evidence type="ECO:0000313" key="14">
    <source>
        <dbReference type="EMBL" id="SDZ96263.1"/>
    </source>
</evidence>
<dbReference type="InterPro" id="IPR025895">
    <property type="entry name" value="LAM_C_dom"/>
</dbReference>
<protein>
    <submittedName>
        <fullName evidence="14">L-lysine 2,3-aminomutase</fullName>
    </submittedName>
</protein>
<dbReference type="PROSITE" id="PS51918">
    <property type="entry name" value="RADICAL_SAM"/>
    <property type="match status" value="1"/>
</dbReference>
<gene>
    <name evidence="14" type="ORF">SAMN05660420_00888</name>
</gene>
<dbReference type="SFLD" id="SFLDS00029">
    <property type="entry name" value="Radical_SAM"/>
    <property type="match status" value="1"/>
</dbReference>
<evidence type="ECO:0000256" key="10">
    <source>
        <dbReference type="ARBA" id="ARBA00023235"/>
    </source>
</evidence>
<dbReference type="InterPro" id="IPR007197">
    <property type="entry name" value="rSAM"/>
</dbReference>
<evidence type="ECO:0000256" key="3">
    <source>
        <dbReference type="ARBA" id="ARBA00008703"/>
    </source>
</evidence>
<keyword evidence="9 11" id="KW-0411">Iron-sulfur</keyword>
<dbReference type="Pfam" id="PF12544">
    <property type="entry name" value="LAM_C"/>
    <property type="match status" value="1"/>
</dbReference>
<keyword evidence="15" id="KW-1185">Reference proteome</keyword>
<comment type="cofactor">
    <cofactor evidence="2">
        <name>[4Fe-4S] cluster</name>
        <dbReference type="ChEBI" id="CHEBI:49883"/>
    </cofactor>
</comment>
<dbReference type="NCBIfam" id="TIGR00238">
    <property type="entry name" value="KamA family radical SAM protein"/>
    <property type="match status" value="1"/>
</dbReference>
<reference evidence="14 15" key="1">
    <citation type="submission" date="2016-10" db="EMBL/GenBank/DDBJ databases">
        <authorList>
            <person name="de Groot N.N."/>
        </authorList>
    </citation>
    <scope>NUCLEOTIDE SEQUENCE [LARGE SCALE GENOMIC DNA]</scope>
    <source>
        <strain evidence="14 15">DSM 7343</strain>
    </source>
</reference>
<evidence type="ECO:0000256" key="2">
    <source>
        <dbReference type="ARBA" id="ARBA00001966"/>
    </source>
</evidence>
<keyword evidence="4 11" id="KW-0004">4Fe-4S</keyword>
<evidence type="ECO:0000313" key="15">
    <source>
        <dbReference type="Proteomes" id="UP000199409"/>
    </source>
</evidence>
<name>A0A1H3XAF5_9BACT</name>
<feature type="binding site" evidence="11">
    <location>
        <position position="110"/>
    </location>
    <ligand>
        <name>[4Fe-4S] cluster</name>
        <dbReference type="ChEBI" id="CHEBI:49883"/>
        <note>4Fe-4S-S-AdoMet</note>
    </ligand>
</feature>
<comment type="similarity">
    <text evidence="3">Belongs to the radical SAM superfamily. KamA family.</text>
</comment>
<feature type="modified residue" description="N6-(pyridoxal phosphate)lysine" evidence="12">
    <location>
        <position position="315"/>
    </location>
</feature>
<evidence type="ECO:0000256" key="7">
    <source>
        <dbReference type="ARBA" id="ARBA00022898"/>
    </source>
</evidence>
<sequence>MESWQKILQNSLTEPTAIAARFGIDPAPLLTVAERYPMRINPYYLGLIQTMGDPIWKQAVPDEQELQDQVCHVDPLNEENQSPIPNLVHRYPDRVLFMISSTCAMYCRFCTRKRKVGCANMAINAESIDAGIDYIREHREIRDVILSGGDPLLRSDASLDNILSRLRAIPHLEIIRIGSRIPVVLPQRITPSLVRVLKRYHPLYINTHFNHPDEITPQSAKACARLANAGIPLGNQTVLMRGVNDNPLVMRRLMQRLLMIRVRPYYIYQADQVQGTDHFRTSVEEGLEIMRALRGYTSGMAVPTYVIDAPGGGGKIPLLPDYLQQLGSDVVLKNYLGDVYHYTNAEPAKPAEQLEWQQVVGS</sequence>
<evidence type="ECO:0000256" key="4">
    <source>
        <dbReference type="ARBA" id="ARBA00022485"/>
    </source>
</evidence>
<feature type="domain" description="Radical SAM core" evidence="13">
    <location>
        <begin position="89"/>
        <end position="301"/>
    </location>
</feature>
<dbReference type="InterPro" id="IPR013785">
    <property type="entry name" value="Aldolase_TIM"/>
</dbReference>
<dbReference type="PANTHER" id="PTHR30538">
    <property type="entry name" value="LYSINE 2,3-AMINOMUTASE-RELATED"/>
    <property type="match status" value="1"/>
</dbReference>
<evidence type="ECO:0000256" key="11">
    <source>
        <dbReference type="PIRSR" id="PIRSR004911-1"/>
    </source>
</evidence>
<dbReference type="PIRSF" id="PIRSF004911">
    <property type="entry name" value="DUF160"/>
    <property type="match status" value="1"/>
</dbReference>
<dbReference type="CDD" id="cd01335">
    <property type="entry name" value="Radical_SAM"/>
    <property type="match status" value="1"/>
</dbReference>
<dbReference type="InterPro" id="IPR003739">
    <property type="entry name" value="Lys_aminomutase/Glu_NH3_mut"/>
</dbReference>
<dbReference type="GO" id="GO:0046872">
    <property type="term" value="F:metal ion binding"/>
    <property type="evidence" value="ECO:0007669"/>
    <property type="project" value="UniProtKB-KW"/>
</dbReference>
<keyword evidence="8" id="KW-0408">Iron</keyword>
<dbReference type="EMBL" id="FNQN01000002">
    <property type="protein sequence ID" value="SDZ96263.1"/>
    <property type="molecule type" value="Genomic_DNA"/>
</dbReference>
<accession>A0A1H3XAF5</accession>
<dbReference type="AlphaFoldDB" id="A0A1H3XAF5"/>
<keyword evidence="6 11" id="KW-0479">Metal-binding</keyword>
<comment type="cofactor">
    <cofactor evidence="1 12">
        <name>pyridoxal 5'-phosphate</name>
        <dbReference type="ChEBI" id="CHEBI:597326"/>
    </cofactor>
</comment>
<evidence type="ECO:0000259" key="13">
    <source>
        <dbReference type="PROSITE" id="PS51918"/>
    </source>
</evidence>
<keyword evidence="10" id="KW-0413">Isomerase</keyword>
<feature type="binding site" evidence="11">
    <location>
        <position position="107"/>
    </location>
    <ligand>
        <name>[4Fe-4S] cluster</name>
        <dbReference type="ChEBI" id="CHEBI:49883"/>
        <note>4Fe-4S-S-AdoMet</note>
    </ligand>
</feature>
<dbReference type="SFLD" id="SFLDG01070">
    <property type="entry name" value="PLP-dependent"/>
    <property type="match status" value="1"/>
</dbReference>
<evidence type="ECO:0000256" key="9">
    <source>
        <dbReference type="ARBA" id="ARBA00023014"/>
    </source>
</evidence>
<keyword evidence="7 12" id="KW-0663">Pyridoxal phosphate</keyword>
<dbReference type="InterPro" id="IPR058240">
    <property type="entry name" value="rSAM_sf"/>
</dbReference>
<dbReference type="STRING" id="37625.SAMN05660420_00888"/>
<evidence type="ECO:0000256" key="8">
    <source>
        <dbReference type="ARBA" id="ARBA00023004"/>
    </source>
</evidence>
<dbReference type="OrthoDB" id="9768064at2"/>
<feature type="binding site" evidence="11">
    <location>
        <position position="103"/>
    </location>
    <ligand>
        <name>[4Fe-4S] cluster</name>
        <dbReference type="ChEBI" id="CHEBI:49883"/>
        <note>4Fe-4S-S-AdoMet</note>
    </ligand>
</feature>
<dbReference type="GO" id="GO:0051539">
    <property type="term" value="F:4 iron, 4 sulfur cluster binding"/>
    <property type="evidence" value="ECO:0007669"/>
    <property type="project" value="UniProtKB-KW"/>
</dbReference>
<evidence type="ECO:0000256" key="1">
    <source>
        <dbReference type="ARBA" id="ARBA00001933"/>
    </source>
</evidence>
<dbReference type="Proteomes" id="UP000199409">
    <property type="component" value="Unassembled WGS sequence"/>
</dbReference>
<dbReference type="Gene3D" id="3.20.20.70">
    <property type="entry name" value="Aldolase class I"/>
    <property type="match status" value="1"/>
</dbReference>
<dbReference type="GO" id="GO:0016853">
    <property type="term" value="F:isomerase activity"/>
    <property type="evidence" value="ECO:0007669"/>
    <property type="project" value="UniProtKB-KW"/>
</dbReference>
<evidence type="ECO:0000256" key="6">
    <source>
        <dbReference type="ARBA" id="ARBA00022723"/>
    </source>
</evidence>
<dbReference type="Pfam" id="PF04055">
    <property type="entry name" value="Radical_SAM"/>
    <property type="match status" value="1"/>
</dbReference>
<organism evidence="14 15">
    <name type="scientific">Desulfuromusa kysingii</name>
    <dbReference type="NCBI Taxonomy" id="37625"/>
    <lineage>
        <taxon>Bacteria</taxon>
        <taxon>Pseudomonadati</taxon>
        <taxon>Thermodesulfobacteriota</taxon>
        <taxon>Desulfuromonadia</taxon>
        <taxon>Desulfuromonadales</taxon>
        <taxon>Geopsychrobacteraceae</taxon>
        <taxon>Desulfuromusa</taxon>
    </lineage>
</organism>
<dbReference type="PANTHER" id="PTHR30538:SF1">
    <property type="entry name" value="L-LYSINE 2,3-AMINOMUTASE"/>
    <property type="match status" value="1"/>
</dbReference>
<proteinExistence type="inferred from homology"/>
<evidence type="ECO:0000256" key="12">
    <source>
        <dbReference type="PIRSR" id="PIRSR603739-50"/>
    </source>
</evidence>
<evidence type="ECO:0000256" key="5">
    <source>
        <dbReference type="ARBA" id="ARBA00022691"/>
    </source>
</evidence>
<dbReference type="RefSeq" id="WP_092345118.1">
    <property type="nucleotide sequence ID" value="NZ_FNQN01000002.1"/>
</dbReference>
<dbReference type="SUPFAM" id="SSF102114">
    <property type="entry name" value="Radical SAM enzymes"/>
    <property type="match status" value="1"/>
</dbReference>